<name>A0AAU9IGY2_9CILI</name>
<sequence>MKKLQGPIACTYLIKSPNNEIIDKVTNIYYKKSRALSLLKHIRRAVKRCHQKSITHIDMYTDDDKIFGTFDKVWKWINQLYQQRLKTNGLLSRLGMTCKWRWVLKVANAEAIKIARDEFERLVKNESDESSASSNEEEKNELEGSL</sequence>
<protein>
    <submittedName>
        <fullName evidence="2">Uncharacterized protein</fullName>
    </submittedName>
</protein>
<feature type="region of interest" description="Disordered" evidence="1">
    <location>
        <begin position="125"/>
        <end position="146"/>
    </location>
</feature>
<dbReference type="Proteomes" id="UP001162131">
    <property type="component" value="Unassembled WGS sequence"/>
</dbReference>
<accession>A0AAU9IGY2</accession>
<organism evidence="2 3">
    <name type="scientific">Blepharisma stoltei</name>
    <dbReference type="NCBI Taxonomy" id="1481888"/>
    <lineage>
        <taxon>Eukaryota</taxon>
        <taxon>Sar</taxon>
        <taxon>Alveolata</taxon>
        <taxon>Ciliophora</taxon>
        <taxon>Postciliodesmatophora</taxon>
        <taxon>Heterotrichea</taxon>
        <taxon>Heterotrichida</taxon>
        <taxon>Blepharismidae</taxon>
        <taxon>Blepharisma</taxon>
    </lineage>
</organism>
<comment type="caution">
    <text evidence="2">The sequence shown here is derived from an EMBL/GenBank/DDBJ whole genome shotgun (WGS) entry which is preliminary data.</text>
</comment>
<evidence type="ECO:0000313" key="2">
    <source>
        <dbReference type="EMBL" id="CAG9312506.1"/>
    </source>
</evidence>
<evidence type="ECO:0000313" key="3">
    <source>
        <dbReference type="Proteomes" id="UP001162131"/>
    </source>
</evidence>
<dbReference type="AlphaFoldDB" id="A0AAU9IGY2"/>
<evidence type="ECO:0000256" key="1">
    <source>
        <dbReference type="SAM" id="MobiDB-lite"/>
    </source>
</evidence>
<proteinExistence type="predicted"/>
<keyword evidence="3" id="KW-1185">Reference proteome</keyword>
<gene>
    <name evidence="2" type="ORF">BSTOLATCC_MIC6607</name>
</gene>
<reference evidence="2" key="1">
    <citation type="submission" date="2021-09" db="EMBL/GenBank/DDBJ databases">
        <authorList>
            <consortium name="AG Swart"/>
            <person name="Singh M."/>
            <person name="Singh A."/>
            <person name="Seah K."/>
            <person name="Emmerich C."/>
        </authorList>
    </citation>
    <scope>NUCLEOTIDE SEQUENCE</scope>
    <source>
        <strain evidence="2">ATCC30299</strain>
    </source>
</reference>
<dbReference type="EMBL" id="CAJZBQ010000006">
    <property type="protein sequence ID" value="CAG9312506.1"/>
    <property type="molecule type" value="Genomic_DNA"/>
</dbReference>